<evidence type="ECO:0000313" key="2">
    <source>
        <dbReference type="EMBL" id="MFC7408380.1"/>
    </source>
</evidence>
<proteinExistence type="predicted"/>
<dbReference type="SMART" id="SM00471">
    <property type="entry name" value="HDc"/>
    <property type="match status" value="1"/>
</dbReference>
<gene>
    <name evidence="2" type="ORF">ACFQPB_05870</name>
</gene>
<keyword evidence="3" id="KW-1185">Reference proteome</keyword>
<dbReference type="GO" id="GO:0016787">
    <property type="term" value="F:hydrolase activity"/>
    <property type="evidence" value="ECO:0007669"/>
    <property type="project" value="UniProtKB-KW"/>
</dbReference>
<dbReference type="Proteomes" id="UP001596501">
    <property type="component" value="Unassembled WGS sequence"/>
</dbReference>
<dbReference type="PANTHER" id="PTHR43155">
    <property type="entry name" value="CYCLIC DI-GMP PHOSPHODIESTERASE PA4108-RELATED"/>
    <property type="match status" value="1"/>
</dbReference>
<dbReference type="InterPro" id="IPR003607">
    <property type="entry name" value="HD/PDEase_dom"/>
</dbReference>
<name>A0ABW2QG31_9BURK</name>
<feature type="domain" description="HD-GYP" evidence="1">
    <location>
        <begin position="115"/>
        <end position="311"/>
    </location>
</feature>
<dbReference type="PROSITE" id="PS51832">
    <property type="entry name" value="HD_GYP"/>
    <property type="match status" value="1"/>
</dbReference>
<evidence type="ECO:0000313" key="3">
    <source>
        <dbReference type="Proteomes" id="UP001596501"/>
    </source>
</evidence>
<dbReference type="Gene3D" id="1.10.3210.10">
    <property type="entry name" value="Hypothetical protein af1432"/>
    <property type="match status" value="1"/>
</dbReference>
<keyword evidence="2" id="KW-0378">Hydrolase</keyword>
<evidence type="ECO:0000259" key="1">
    <source>
        <dbReference type="PROSITE" id="PS51832"/>
    </source>
</evidence>
<dbReference type="EMBL" id="JBHTCA010000003">
    <property type="protein sequence ID" value="MFC7408380.1"/>
    <property type="molecule type" value="Genomic_DNA"/>
</dbReference>
<accession>A0ABW2QG31</accession>
<sequence length="442" mass="48922">MTANDNPAAPQVDAEHFTRAVTALGEKRAVVAKQAIFNAQGIKIVEKGTAINASLYERLNAHKLPEPLEDALSTEGIVTGRSLRLDMELVLENEPFYARMTTTPTERAKRLDVIEKLPLPDAMAFQLTLARDLQPSVYRHSLRAMWTMAWLASHPLGKRFELSEAAAVGLLHDIGMLHLDPALLDPTAELTRGQRRQLYSHPIISMMLIERHHAYPKEVVQAVLEHHECLNASGYPRNLSGNQISPLGRCMSVVEVVTAMIGSKRDGGELRLAVLLRMNMHRYDPALIARIMGLLHPELDPGSEAVELIEAPAQRLIEVDEVVAGWPRDFSVLSELTPERQAGLTVVSEQMSQLRRTLAEAGLAPAQLEQLGDGANDPMLARELSLLAKEAAWQLRTLARQARRRWRAGAQGSYPTELQAWMDRCDSLAQSLLGAATAEHDD</sequence>
<dbReference type="Pfam" id="PF13487">
    <property type="entry name" value="HD_5"/>
    <property type="match status" value="1"/>
</dbReference>
<dbReference type="EC" id="3.1.4.-" evidence="2"/>
<protein>
    <submittedName>
        <fullName evidence="2">HD-GYP domain-containing protein</fullName>
        <ecNumber evidence="2">3.1.4.-</ecNumber>
    </submittedName>
</protein>
<organism evidence="2 3">
    <name type="scientific">Hydrogenophaga atypica</name>
    <dbReference type="NCBI Taxonomy" id="249409"/>
    <lineage>
        <taxon>Bacteria</taxon>
        <taxon>Pseudomonadati</taxon>
        <taxon>Pseudomonadota</taxon>
        <taxon>Betaproteobacteria</taxon>
        <taxon>Burkholderiales</taxon>
        <taxon>Comamonadaceae</taxon>
        <taxon>Hydrogenophaga</taxon>
    </lineage>
</organism>
<comment type="caution">
    <text evidence="2">The sequence shown here is derived from an EMBL/GenBank/DDBJ whole genome shotgun (WGS) entry which is preliminary data.</text>
</comment>
<reference evidence="3" key="1">
    <citation type="journal article" date="2019" name="Int. J. Syst. Evol. Microbiol.">
        <title>The Global Catalogue of Microorganisms (GCM) 10K type strain sequencing project: providing services to taxonomists for standard genome sequencing and annotation.</title>
        <authorList>
            <consortium name="The Broad Institute Genomics Platform"/>
            <consortium name="The Broad Institute Genome Sequencing Center for Infectious Disease"/>
            <person name="Wu L."/>
            <person name="Ma J."/>
        </authorList>
    </citation>
    <scope>NUCLEOTIDE SEQUENCE [LARGE SCALE GENOMIC DNA]</scope>
    <source>
        <strain evidence="3">CGMCC 1.12371</strain>
    </source>
</reference>
<dbReference type="PANTHER" id="PTHR43155:SF2">
    <property type="entry name" value="CYCLIC DI-GMP PHOSPHODIESTERASE PA4108"/>
    <property type="match status" value="1"/>
</dbReference>
<dbReference type="RefSeq" id="WP_382220549.1">
    <property type="nucleotide sequence ID" value="NZ_JBHTCA010000003.1"/>
</dbReference>
<dbReference type="SUPFAM" id="SSF109604">
    <property type="entry name" value="HD-domain/PDEase-like"/>
    <property type="match status" value="1"/>
</dbReference>
<dbReference type="InterPro" id="IPR037522">
    <property type="entry name" value="HD_GYP_dom"/>
</dbReference>
<dbReference type="CDD" id="cd00077">
    <property type="entry name" value="HDc"/>
    <property type="match status" value="1"/>
</dbReference>